<dbReference type="InterPro" id="IPR003593">
    <property type="entry name" value="AAA+_ATPase"/>
</dbReference>
<evidence type="ECO:0000313" key="4">
    <source>
        <dbReference type="Proteomes" id="UP000693970"/>
    </source>
</evidence>
<organism evidence="3 4">
    <name type="scientific">Nitzschia inconspicua</name>
    <dbReference type="NCBI Taxonomy" id="303405"/>
    <lineage>
        <taxon>Eukaryota</taxon>
        <taxon>Sar</taxon>
        <taxon>Stramenopiles</taxon>
        <taxon>Ochrophyta</taxon>
        <taxon>Bacillariophyta</taxon>
        <taxon>Bacillariophyceae</taxon>
        <taxon>Bacillariophycidae</taxon>
        <taxon>Bacillariales</taxon>
        <taxon>Bacillariaceae</taxon>
        <taxon>Nitzschia</taxon>
    </lineage>
</organism>
<feature type="region of interest" description="Disordered" evidence="1">
    <location>
        <begin position="1"/>
        <end position="75"/>
    </location>
</feature>
<dbReference type="Pfam" id="PF00004">
    <property type="entry name" value="AAA"/>
    <property type="match status" value="1"/>
</dbReference>
<dbReference type="AlphaFoldDB" id="A0A9K3Q3Y7"/>
<reference evidence="3" key="1">
    <citation type="journal article" date="2021" name="Sci. Rep.">
        <title>Diploid genomic architecture of Nitzschia inconspicua, an elite biomass production diatom.</title>
        <authorList>
            <person name="Oliver A."/>
            <person name="Podell S."/>
            <person name="Pinowska A."/>
            <person name="Traller J.C."/>
            <person name="Smith S.R."/>
            <person name="McClure R."/>
            <person name="Beliaev A."/>
            <person name="Bohutskyi P."/>
            <person name="Hill E.A."/>
            <person name="Rabines A."/>
            <person name="Zheng H."/>
            <person name="Allen L.Z."/>
            <person name="Kuo A."/>
            <person name="Grigoriev I.V."/>
            <person name="Allen A.E."/>
            <person name="Hazlebeck D."/>
            <person name="Allen E.E."/>
        </authorList>
    </citation>
    <scope>NUCLEOTIDE SEQUENCE</scope>
    <source>
        <strain evidence="3">Hildebrandi</strain>
    </source>
</reference>
<comment type="caution">
    <text evidence="3">The sequence shown here is derived from an EMBL/GenBank/DDBJ whole genome shotgun (WGS) entry which is preliminary data.</text>
</comment>
<gene>
    <name evidence="3" type="ORF">IV203_030125</name>
</gene>
<keyword evidence="4" id="KW-1185">Reference proteome</keyword>
<evidence type="ECO:0000313" key="3">
    <source>
        <dbReference type="EMBL" id="KAG7367454.1"/>
    </source>
</evidence>
<dbReference type="GO" id="GO:0016887">
    <property type="term" value="F:ATP hydrolysis activity"/>
    <property type="evidence" value="ECO:0007669"/>
    <property type="project" value="InterPro"/>
</dbReference>
<proteinExistence type="predicted"/>
<evidence type="ECO:0000256" key="1">
    <source>
        <dbReference type="SAM" id="MobiDB-lite"/>
    </source>
</evidence>
<feature type="domain" description="AAA+ ATPase" evidence="2">
    <location>
        <begin position="663"/>
        <end position="791"/>
    </location>
</feature>
<dbReference type="InterPro" id="IPR003959">
    <property type="entry name" value="ATPase_AAA_core"/>
</dbReference>
<dbReference type="SMART" id="SM00382">
    <property type="entry name" value="AAA"/>
    <property type="match status" value="1"/>
</dbReference>
<dbReference type="EMBL" id="JAGRRH010000007">
    <property type="protein sequence ID" value="KAG7367454.1"/>
    <property type="molecule type" value="Genomic_DNA"/>
</dbReference>
<accession>A0A9K3Q3Y7</accession>
<dbReference type="PANTHER" id="PTHR46411">
    <property type="entry name" value="FAMILY ATPASE, PUTATIVE-RELATED"/>
    <property type="match status" value="1"/>
</dbReference>
<evidence type="ECO:0000259" key="2">
    <source>
        <dbReference type="SMART" id="SM00382"/>
    </source>
</evidence>
<feature type="compositionally biased region" description="Polar residues" evidence="1">
    <location>
        <begin position="60"/>
        <end position="71"/>
    </location>
</feature>
<name>A0A9K3Q3Y7_9STRA</name>
<feature type="compositionally biased region" description="Polar residues" evidence="1">
    <location>
        <begin position="27"/>
        <end position="42"/>
    </location>
</feature>
<reference evidence="3" key="2">
    <citation type="submission" date="2021-04" db="EMBL/GenBank/DDBJ databases">
        <authorList>
            <person name="Podell S."/>
        </authorList>
    </citation>
    <scope>NUCLEOTIDE SEQUENCE</scope>
    <source>
        <strain evidence="3">Hildebrandi</strain>
    </source>
</reference>
<feature type="region of interest" description="Disordered" evidence="1">
    <location>
        <begin position="179"/>
        <end position="205"/>
    </location>
</feature>
<dbReference type="PANTHER" id="PTHR46411:SF3">
    <property type="entry name" value="AAA+ ATPASE DOMAIN-CONTAINING PROTEIN"/>
    <property type="match status" value="1"/>
</dbReference>
<dbReference type="Proteomes" id="UP000693970">
    <property type="component" value="Unassembled WGS sequence"/>
</dbReference>
<sequence length="895" mass="98257">MSATPDFLAQLQKRITDPMGATPPGGSINNDETTSDRNNTPSLLAAALKKRVAQPPPGSSEASTAPVSPGTSKHKVKAATRKQSDAVFEFDVERNAFLFFKDGDNPKNFVPKLKEDKYGNPDTDICIPLAPCAYRMTDYTFAKREPVALDKCLIKLGVLRCLQRECKVFNQLLWHRMSPPGTSSRNSTEDAPAMPSLDETDHPSTKLCSLGTLEEDELGKVRFMELLSNCGVYQKVLELILKQIGKVADFVAVDGSDPTNNNAWRIPQVHVEGLDEFLAKIEELTPALKQARDEIENDQTVSFFPGLGEFFTPGSKLLCHPEGMEGSPLGCSCVQSWYAEETNQATGKVKRRFVLVIEFIVSVGDELVFVAASDVYPEFHDTSRNMPIKDLTHRKLNNCEYDNALLDRLQRRGEFYASVGTKNHYLEYYSDSFFPIIGGGWSSNAVRPLSKGGRVMVDVKRGILENHIPVRSSDGYSDTVKEAIKLWEQSKRTGVAVPFRTCILPEFEDIYNVSYEPARGDSDRQQLWMSWPMLTGFSFTARVWGKLLLGLPKMKGGSSVKVEENAFTSSPRRAPSRKLGVQRAALGGEGSSGNCGYITFQEQAFEQLVLEEDKKELIRAVARNAGGGPKFDQLTALSEEYEDEDDDDSIEDAGIDVVANKGGASIFLLHGPPGCGKTLTAEAIAELLKKPLYIVTAGDLGTTAAEVEKTLGSVLDLCQTWDALVLIDEADIFLEARNSTEIQRNALVCVMLRLLEYYSGCLFLSSNRSASSIDAAIASRITVMLGYPPLGVEGRAKVWKNLVELVPATPNDPATGEASARISKNPRKASKYRVDFTEDDYQTLASGYELNGRQIKNSIVLARALSRERGMPLSMPILRRAVTAVAGEGAAVCSP</sequence>
<protein>
    <submittedName>
        <fullName evidence="3">Phospholipid-translocating P-type ATPase, flippase</fullName>
    </submittedName>
</protein>
<dbReference type="OrthoDB" id="10042665at2759"/>
<dbReference type="GO" id="GO:0005524">
    <property type="term" value="F:ATP binding"/>
    <property type="evidence" value="ECO:0007669"/>
    <property type="project" value="InterPro"/>
</dbReference>